<dbReference type="Proteomes" id="UP000321954">
    <property type="component" value="Chromosome"/>
</dbReference>
<dbReference type="AlphaFoldDB" id="A0A5B8YLB8"/>
<evidence type="ECO:0000313" key="1">
    <source>
        <dbReference type="EMBL" id="QED37607.1"/>
    </source>
</evidence>
<dbReference type="EMBL" id="CP042476">
    <property type="protein sequence ID" value="QED37607.1"/>
    <property type="molecule type" value="Genomic_DNA"/>
</dbReference>
<name>A0A5B8YLB8_9FLAO</name>
<evidence type="ECO:0000313" key="2">
    <source>
        <dbReference type="Proteomes" id="UP000321954"/>
    </source>
</evidence>
<gene>
    <name evidence="1" type="ORF">FK178_07655</name>
</gene>
<dbReference type="RefSeq" id="WP_146833064.1">
    <property type="nucleotide sequence ID" value="NZ_CP042476.1"/>
</dbReference>
<reference evidence="1 2" key="1">
    <citation type="submission" date="2019-08" db="EMBL/GenBank/DDBJ databases">
        <title>Antarcticibacterium arcticum sp. nov., a bacterium isolated from marine sediment of the Canadian Beaufort Sea.</title>
        <authorList>
            <person name="Lee Y.M."/>
            <person name="Baek K."/>
            <person name="Lee D.-H."/>
            <person name="Shin S.C."/>
            <person name="Jin Y.K."/>
            <person name="Park Y."/>
        </authorList>
    </citation>
    <scope>NUCLEOTIDE SEQUENCE [LARGE SCALE GENOMIC DNA]</scope>
    <source>
        <strain evidence="1 2">PAMC 28998</strain>
    </source>
</reference>
<dbReference type="KEGG" id="anp:FK178_07655"/>
<sequence>MFLPKTGDVLSLPEIYFFLLKSVWKQKKFIRKNLFPNLIPFAEANDGITGKDLKKITSYYALGVPAILGESLAILRGEPLHQTERYSLTYLGGISGLLDDLFDDPLQKADHLEEFILQPENLHPSNAHEQLLSMMYIEGLSFSAQPRKLKNQALMVYKAQQQSLQQKLSAVSKEKVVALTLSKGGTSFVFYRLCMNHPLSAEEEELLSKLGGLMQLGNDIFDVWEDHREGTVTAATQCKNIPQLRKIFHNDLMKVYELASLTPYPRKQIHRFLQIITLALSRVFVCLDQFEVLQHQTGNIFSIEDYERKQLICDMQKPANQLKAIKYYLKTSRDINFSESSKSYQF</sequence>
<proteinExistence type="predicted"/>
<accession>A0A5B8YLB8</accession>
<organism evidence="1 2">
    <name type="scientific">Antarcticibacterium arcticum</name>
    <dbReference type="NCBI Taxonomy" id="2585771"/>
    <lineage>
        <taxon>Bacteria</taxon>
        <taxon>Pseudomonadati</taxon>
        <taxon>Bacteroidota</taxon>
        <taxon>Flavobacteriia</taxon>
        <taxon>Flavobacteriales</taxon>
        <taxon>Flavobacteriaceae</taxon>
        <taxon>Antarcticibacterium</taxon>
    </lineage>
</organism>
<protein>
    <recommendedName>
        <fullName evidence="3">Polyprenyl synthetase</fullName>
    </recommendedName>
</protein>
<keyword evidence="2" id="KW-1185">Reference proteome</keyword>
<dbReference type="OrthoDB" id="658381at2"/>
<evidence type="ECO:0008006" key="3">
    <source>
        <dbReference type="Google" id="ProtNLM"/>
    </source>
</evidence>